<dbReference type="PANTHER" id="PTHR10353:SF137">
    <property type="entry name" value="MYROSINASE 3-RELATED"/>
    <property type="match status" value="1"/>
</dbReference>
<dbReference type="InterPro" id="IPR001360">
    <property type="entry name" value="Glyco_hydro_1"/>
</dbReference>
<dbReference type="InterPro" id="IPR017853">
    <property type="entry name" value="GH"/>
</dbReference>
<accession>A0A8S0Q6L9</accession>
<dbReference type="FunFam" id="3.20.20.80:FF:000022">
    <property type="entry name" value="Beta-glucosidase 11"/>
    <property type="match status" value="1"/>
</dbReference>
<evidence type="ECO:0000256" key="2">
    <source>
        <dbReference type="ARBA" id="ARBA00022589"/>
    </source>
</evidence>
<gene>
    <name evidence="6" type="ORF">OLEA9_A063717</name>
</gene>
<dbReference type="Proteomes" id="UP000594638">
    <property type="component" value="Unassembled WGS sequence"/>
</dbReference>
<name>A0A8S0Q6L9_OLEEU</name>
<reference evidence="6 7" key="1">
    <citation type="submission" date="2019-12" db="EMBL/GenBank/DDBJ databases">
        <authorList>
            <person name="Alioto T."/>
            <person name="Alioto T."/>
            <person name="Gomez Garrido J."/>
        </authorList>
    </citation>
    <scope>NUCLEOTIDE SEQUENCE [LARGE SCALE GENOMIC DNA]</scope>
</reference>
<keyword evidence="7" id="KW-1185">Reference proteome</keyword>
<keyword evidence="4" id="KW-0326">Glycosidase</keyword>
<evidence type="ECO:0000313" key="6">
    <source>
        <dbReference type="EMBL" id="CAA2961817.1"/>
    </source>
</evidence>
<dbReference type="GO" id="GO:0008422">
    <property type="term" value="F:beta-glucosidase activity"/>
    <property type="evidence" value="ECO:0007669"/>
    <property type="project" value="TreeGrafter"/>
</dbReference>
<evidence type="ECO:0000256" key="4">
    <source>
        <dbReference type="ARBA" id="ARBA00023295"/>
    </source>
</evidence>
<dbReference type="GO" id="GO:0005975">
    <property type="term" value="P:carbohydrate metabolic process"/>
    <property type="evidence" value="ECO:0007669"/>
    <property type="project" value="InterPro"/>
</dbReference>
<comment type="caution">
    <text evidence="6">The sequence shown here is derived from an EMBL/GenBank/DDBJ whole genome shotgun (WGS) entry which is preliminary data.</text>
</comment>
<protein>
    <submittedName>
        <fullName evidence="6">Beta-glucosidase-like</fullName>
    </submittedName>
</protein>
<dbReference type="EMBL" id="CACTIH010000628">
    <property type="protein sequence ID" value="CAA2961817.1"/>
    <property type="molecule type" value="Genomic_DNA"/>
</dbReference>
<dbReference type="Pfam" id="PF00232">
    <property type="entry name" value="Glyco_hydro_1"/>
    <property type="match status" value="1"/>
</dbReference>
<dbReference type="SUPFAM" id="SSF51445">
    <property type="entry name" value="(Trans)glycosidases"/>
    <property type="match status" value="1"/>
</dbReference>
<keyword evidence="2" id="KW-0017">Alkaloid metabolism</keyword>
<comment type="similarity">
    <text evidence="1 5">Belongs to the glycosyl hydrolase 1 family.</text>
</comment>
<dbReference type="OrthoDB" id="907619at2759"/>
<keyword evidence="3" id="KW-0378">Hydrolase</keyword>
<evidence type="ECO:0000313" key="7">
    <source>
        <dbReference type="Proteomes" id="UP000594638"/>
    </source>
</evidence>
<dbReference type="Gramene" id="OE9A063717T1">
    <property type="protein sequence ID" value="OE9A063717C1"/>
    <property type="gene ID" value="OE9A063717"/>
</dbReference>
<evidence type="ECO:0000256" key="3">
    <source>
        <dbReference type="ARBA" id="ARBA00022801"/>
    </source>
</evidence>
<organism evidence="6 7">
    <name type="scientific">Olea europaea subsp. europaea</name>
    <dbReference type="NCBI Taxonomy" id="158383"/>
    <lineage>
        <taxon>Eukaryota</taxon>
        <taxon>Viridiplantae</taxon>
        <taxon>Streptophyta</taxon>
        <taxon>Embryophyta</taxon>
        <taxon>Tracheophyta</taxon>
        <taxon>Spermatophyta</taxon>
        <taxon>Magnoliopsida</taxon>
        <taxon>eudicotyledons</taxon>
        <taxon>Gunneridae</taxon>
        <taxon>Pentapetalae</taxon>
        <taxon>asterids</taxon>
        <taxon>lamiids</taxon>
        <taxon>Lamiales</taxon>
        <taxon>Oleaceae</taxon>
        <taxon>Oleeae</taxon>
        <taxon>Olea</taxon>
    </lineage>
</organism>
<dbReference type="AlphaFoldDB" id="A0A8S0Q6L9"/>
<dbReference type="PRINTS" id="PR00131">
    <property type="entry name" value="GLHYDRLASE1"/>
</dbReference>
<dbReference type="Gene3D" id="3.20.20.80">
    <property type="entry name" value="Glycosidases"/>
    <property type="match status" value="1"/>
</dbReference>
<sequence length="551" mass="62709">MENKNTMLTTKTDAPLLLGGGQFARHTQSTIKRSDFPKDFLFGSATSAYQVEGCWAKDGKGMSNWDCFTQRQPDKIADGSNGCVAIDQYNKFKEDVALMKKVGLDSYRFSIAWTRILPGGKLCYGVSKEGIKYYSDLIDALLDEGITPCATIFHWDVPECLEKEYGGFLSPEIVKDFSDFAEVCFWEFGDRVKYWITMNEPWSFTLQGYVLGSFPPCRGSNTPASLEQDYCHHRCHVAQTICPNGNPGTEPYIVAHNLILSHAAAVDIYKQKYQAHQGGQIGITNVSCWYEPLTDTEADRDAASRALDFMLGWFVAPIVTGDYPQSMRKIVGNRLPQFTREEMKLVKGSYDFLGINYYTANYASHEPLKPGSPPDYNTDRLGRYTTERDGKPIGPKAGSDWLYIVPSGIYKLMLYMKNTYNNPIIYITENGVDEKNDNTLTVADACKDETRIKYHHDHLVYLKKAMDQGANVRGYFIWSMFDNFEWGAGYSVRFGIFYIDYKNGLYTRFPKNSAKWWMNFLDKKTIISLKRQARENDEGFGSVKRLKNIKG</sequence>
<proteinExistence type="inferred from homology"/>
<evidence type="ECO:0000256" key="5">
    <source>
        <dbReference type="RuleBase" id="RU003690"/>
    </source>
</evidence>
<dbReference type="PANTHER" id="PTHR10353">
    <property type="entry name" value="GLYCOSYL HYDROLASE"/>
    <property type="match status" value="1"/>
</dbReference>
<evidence type="ECO:0000256" key="1">
    <source>
        <dbReference type="ARBA" id="ARBA00010838"/>
    </source>
</evidence>
<dbReference type="GO" id="GO:0009821">
    <property type="term" value="P:alkaloid biosynthetic process"/>
    <property type="evidence" value="ECO:0007669"/>
    <property type="project" value="UniProtKB-ARBA"/>
</dbReference>